<name>A0ABW4AZN1_9GAMM</name>
<proteinExistence type="predicted"/>
<dbReference type="EMBL" id="JBHTMN010000007">
    <property type="protein sequence ID" value="MFD1383121.1"/>
    <property type="molecule type" value="Genomic_DNA"/>
</dbReference>
<evidence type="ECO:0000313" key="3">
    <source>
        <dbReference type="Proteomes" id="UP001597059"/>
    </source>
</evidence>
<sequence>MSFEDRLAKAHAELQSHNVWLSNYKPPMFSLLRALGIKVPPPYYLGFHLNALIAFWYFAIIIFLVMYFGLLGNDETLKSAMDKAVVWGFVYGLGMGVFYAVRRKKLQLSRWSDFD</sequence>
<evidence type="ECO:0000256" key="1">
    <source>
        <dbReference type="SAM" id="Phobius"/>
    </source>
</evidence>
<organism evidence="2 3">
    <name type="scientific">Rhodanobacter aciditrophus</name>
    <dbReference type="NCBI Taxonomy" id="1623218"/>
    <lineage>
        <taxon>Bacteria</taxon>
        <taxon>Pseudomonadati</taxon>
        <taxon>Pseudomonadota</taxon>
        <taxon>Gammaproteobacteria</taxon>
        <taxon>Lysobacterales</taxon>
        <taxon>Rhodanobacteraceae</taxon>
        <taxon>Rhodanobacter</taxon>
    </lineage>
</organism>
<feature type="transmembrane region" description="Helical" evidence="1">
    <location>
        <begin position="84"/>
        <end position="101"/>
    </location>
</feature>
<protein>
    <submittedName>
        <fullName evidence="2">DUF6404 family protein</fullName>
    </submittedName>
</protein>
<dbReference type="Proteomes" id="UP001597059">
    <property type="component" value="Unassembled WGS sequence"/>
</dbReference>
<keyword evidence="1" id="KW-0472">Membrane</keyword>
<dbReference type="Pfam" id="PF19942">
    <property type="entry name" value="DUF6404"/>
    <property type="match status" value="1"/>
</dbReference>
<keyword evidence="1" id="KW-0812">Transmembrane</keyword>
<accession>A0ABW4AZN1</accession>
<reference evidence="3" key="1">
    <citation type="journal article" date="2019" name="Int. J. Syst. Evol. Microbiol.">
        <title>The Global Catalogue of Microorganisms (GCM) 10K type strain sequencing project: providing services to taxonomists for standard genome sequencing and annotation.</title>
        <authorList>
            <consortium name="The Broad Institute Genomics Platform"/>
            <consortium name="The Broad Institute Genome Sequencing Center for Infectious Disease"/>
            <person name="Wu L."/>
            <person name="Ma J."/>
        </authorList>
    </citation>
    <scope>NUCLEOTIDE SEQUENCE [LARGE SCALE GENOMIC DNA]</scope>
    <source>
        <strain evidence="3">JCM 30774</strain>
    </source>
</reference>
<dbReference type="RefSeq" id="WP_377366296.1">
    <property type="nucleotide sequence ID" value="NZ_JBHTMN010000007.1"/>
</dbReference>
<keyword evidence="3" id="KW-1185">Reference proteome</keyword>
<dbReference type="InterPro" id="IPR045644">
    <property type="entry name" value="DUF6404"/>
</dbReference>
<evidence type="ECO:0000313" key="2">
    <source>
        <dbReference type="EMBL" id="MFD1383121.1"/>
    </source>
</evidence>
<feature type="transmembrane region" description="Helical" evidence="1">
    <location>
        <begin position="43"/>
        <end position="72"/>
    </location>
</feature>
<gene>
    <name evidence="2" type="ORF">ACFQ45_07070</name>
</gene>
<comment type="caution">
    <text evidence="2">The sequence shown here is derived from an EMBL/GenBank/DDBJ whole genome shotgun (WGS) entry which is preliminary data.</text>
</comment>
<keyword evidence="1" id="KW-1133">Transmembrane helix</keyword>